<dbReference type="AlphaFoldDB" id="A0A345ZBQ3"/>
<reference evidence="2 3" key="1">
    <citation type="submission" date="2017-12" db="EMBL/GenBank/DDBJ databases">
        <title>Chromulinavorax destructans is a abundant pathogen of dominant heterotrophic picoflagllates.</title>
        <authorList>
            <person name="Deeg C.M."/>
            <person name="Zimmer M."/>
            <person name="Suttle C.A."/>
        </authorList>
    </citation>
    <scope>NUCLEOTIDE SEQUENCE [LARGE SCALE GENOMIC DNA]</scope>
    <source>
        <strain evidence="2 3">SeV1</strain>
    </source>
</reference>
<evidence type="ECO:0000313" key="3">
    <source>
        <dbReference type="Proteomes" id="UP000254834"/>
    </source>
</evidence>
<dbReference type="EMBL" id="CP025544">
    <property type="protein sequence ID" value="AXK60720.1"/>
    <property type="molecule type" value="Genomic_DNA"/>
</dbReference>
<organism evidence="2 3">
    <name type="scientific">Candidatus Chromulinivorax destructor</name>
    <dbReference type="NCBI Taxonomy" id="2066483"/>
    <lineage>
        <taxon>Bacteria</taxon>
        <taxon>Candidatus Babelota</taxon>
        <taxon>Candidatus Babeliae</taxon>
        <taxon>Candidatus Babeliales</taxon>
        <taxon>Candidatus Chromulinivoraceae</taxon>
        <taxon>Candidatus Chromulinivorax</taxon>
    </lineage>
</organism>
<feature type="signal peptide" evidence="1">
    <location>
        <begin position="1"/>
        <end position="23"/>
    </location>
</feature>
<dbReference type="Proteomes" id="UP000254834">
    <property type="component" value="Chromosome"/>
</dbReference>
<proteinExistence type="predicted"/>
<evidence type="ECO:0000313" key="2">
    <source>
        <dbReference type="EMBL" id="AXK60720.1"/>
    </source>
</evidence>
<evidence type="ECO:0000256" key="1">
    <source>
        <dbReference type="SAM" id="SignalP"/>
    </source>
</evidence>
<gene>
    <name evidence="2" type="ORF">C0J27_03110</name>
</gene>
<protein>
    <submittedName>
        <fullName evidence="2">Uncharacterized protein</fullName>
    </submittedName>
</protein>
<dbReference type="RefSeq" id="WP_115585735.1">
    <property type="nucleotide sequence ID" value="NZ_CP025544.1"/>
</dbReference>
<dbReference type="KEGG" id="cdes:C0J27_03110"/>
<sequence length="146" mass="17316">MKRSLKLNFFLLALCIINLPLQASEKQKHIQFKEDLNQTTTYSPDHTYQKTLIENKSAYEKNRDYNTSKKAMRKKEWDALQTRRTNLLKLPDKRRAIMQSKNKEIADMQELHTLRKENIFYKNSFQLTCASFIVGGTALYLFHHCI</sequence>
<feature type="chain" id="PRO_5016880343" evidence="1">
    <location>
        <begin position="24"/>
        <end position="146"/>
    </location>
</feature>
<accession>A0A345ZBQ3</accession>
<name>A0A345ZBQ3_9BACT</name>
<keyword evidence="1" id="KW-0732">Signal</keyword>
<keyword evidence="3" id="KW-1185">Reference proteome</keyword>